<proteinExistence type="predicted"/>
<reference evidence="4 5" key="1">
    <citation type="journal article" date="2020" name="Nature">
        <title>Bacterial chemolithoautotrophy via manganese oxidation.</title>
        <authorList>
            <person name="Yu H."/>
            <person name="Leadbetter J.R."/>
        </authorList>
    </citation>
    <scope>NUCLEOTIDE SEQUENCE [LARGE SCALE GENOMIC DNA]</scope>
    <source>
        <strain evidence="4 5">Mn-1</strain>
    </source>
</reference>
<sequence length="1137" mass="121700">MKSLKRSVFSILLSIVSPALLTVSPVEAIEMEYYTYNGFDAVVNAFSKVALIFSDDSYEGLFFTITVLGILLGGIVVYFLALSGAKISLFSWAWPIGIGVTLYLALIIPKGTLHIYDPVKNQYQPVGGIPDGLVAVIGAFNKVERGLVDIVSTAADPVGFQRQAGGTGFDMLLNLHSKGVLLSDQYLHQSLRKYVEDCVYFELARPGGTLTVNQLAANTDFLPLFERAANPAIYTVFYEEASPQGITLTCGEAIASIRTEILDPGQFENTSRARCAEAGFDPAIPSEYNQCRTMLSDLVSWFEGAVFDAAQIYRQTVIAQTISDVVLSSSPDTAIRILASREAGNSMLSTSVMANEWIPIIRAVTTAMAIGLLPFLVLFIPTPLFGKAAALITGFFVWLTAWGITDAIAHQFAVDYAVHAFEQVRQYQLGVAAVSSFGTASLKTLAAFGAIRWSGLMLATVITTMLVRFGGHALSMLAGDITSAPQRGGQSAGRLATPEGQSVTLRAAEESPPVMANSYRFPFEQRVESKSNQMARGVGEGIGLMDPVSSFDMGLIQGQFSRGSAKGTKWFAEDIAGGNVTAASTQSQYFRQSALFGGAEGRFHFAKSVLGLNTPAESARFEATGRVITPLMAGHAASQGYKGILPGMHITGAGFDPKTGKAFSLSFAGPVTPENVSALRELFKSGGHQSAAEMLKPGMIATYSVDPQTGKGTFHATDNASTQSEDFGEKTIHPEKGLSVDTPHGSYRLKAGKIQEVGGQVYINGTTEDGKHIQLKGASADTYKVTPGWKRMDDGTYRLSADPDVALYELQMKPSDSGNDHGRRTSLIKDRNGDITSIGLNLTRAETEKGVSSYESLNPEGLKNLARVLKSQGAPKHVVNTMEYLAEQGKSAQVEYTAPADGGSPGHLSVRSGGSATVFDFSLSQTGWEEVTKTHSSHLSGSRTISEDIDKSNVDHGVHIGSAMQMALNRDPAIAKFVSDHTLAKYKPETFDANVAATAKDIAQDVGGFLQRQGVSLGYTEASASGGLKIFSVGASGTAGRESRESETTDLLKGEYDRLIRQSVSEAREKDLSRGETEKYVAGKVGELTQSLYDQARKTSSLDYGASAPVGAAKRAIESIPFDPSRTDFEELKNKPD</sequence>
<gene>
    <name evidence="4" type="ORF">MNODULE_11020</name>
</gene>
<feature type="transmembrane region" description="Helical" evidence="1">
    <location>
        <begin position="89"/>
        <end position="108"/>
    </location>
</feature>
<keyword evidence="5" id="KW-1185">Reference proteome</keyword>
<evidence type="ECO:0000256" key="1">
    <source>
        <dbReference type="SAM" id="Phobius"/>
    </source>
</evidence>
<protein>
    <submittedName>
        <fullName evidence="4">Conjugal transfer protein TraG</fullName>
    </submittedName>
</protein>
<feature type="chain" id="PRO_5031502881" evidence="2">
    <location>
        <begin position="29"/>
        <end position="1137"/>
    </location>
</feature>
<keyword evidence="1" id="KW-1133">Transmembrane helix</keyword>
<evidence type="ECO:0000313" key="5">
    <source>
        <dbReference type="Proteomes" id="UP000534783"/>
    </source>
</evidence>
<dbReference type="Pfam" id="PF07916">
    <property type="entry name" value="TraG_N"/>
    <property type="match status" value="1"/>
</dbReference>
<dbReference type="AlphaFoldDB" id="A0A7X6DQK7"/>
<feature type="transmembrane region" description="Helical" evidence="1">
    <location>
        <begin position="357"/>
        <end position="377"/>
    </location>
</feature>
<keyword evidence="1" id="KW-0472">Membrane</keyword>
<dbReference type="RefSeq" id="WP_168059751.1">
    <property type="nucleotide sequence ID" value="NZ_VTOW01000002.1"/>
</dbReference>
<comment type="caution">
    <text evidence="4">The sequence shown here is derived from an EMBL/GenBank/DDBJ whole genome shotgun (WGS) entry which is preliminary data.</text>
</comment>
<name>A0A7X6DQK7_9BACT</name>
<feature type="transmembrane region" description="Helical" evidence="1">
    <location>
        <begin position="384"/>
        <end position="404"/>
    </location>
</feature>
<dbReference type="EMBL" id="VTOW01000002">
    <property type="protein sequence ID" value="NKE71268.1"/>
    <property type="molecule type" value="Genomic_DNA"/>
</dbReference>
<accession>A0A7X6DQK7</accession>
<organism evidence="4 5">
    <name type="scientific">Candidatus Manganitrophus noduliformans</name>
    <dbReference type="NCBI Taxonomy" id="2606439"/>
    <lineage>
        <taxon>Bacteria</taxon>
        <taxon>Pseudomonadati</taxon>
        <taxon>Nitrospirota</taxon>
        <taxon>Nitrospiria</taxon>
        <taxon>Candidatus Troglogloeales</taxon>
        <taxon>Candidatus Manganitrophaceae</taxon>
        <taxon>Candidatus Manganitrophus</taxon>
    </lineage>
</organism>
<feature type="signal peptide" evidence="2">
    <location>
        <begin position="1"/>
        <end position="28"/>
    </location>
</feature>
<evidence type="ECO:0000259" key="3">
    <source>
        <dbReference type="Pfam" id="PF07916"/>
    </source>
</evidence>
<keyword evidence="2" id="KW-0732">Signal</keyword>
<feature type="domain" description="TraG N-terminal Proteobacteria" evidence="3">
    <location>
        <begin position="32"/>
        <end position="485"/>
    </location>
</feature>
<feature type="transmembrane region" description="Helical" evidence="1">
    <location>
        <begin position="445"/>
        <end position="467"/>
    </location>
</feature>
<keyword evidence="1" id="KW-0812">Transmembrane</keyword>
<evidence type="ECO:0000313" key="4">
    <source>
        <dbReference type="EMBL" id="NKE71268.1"/>
    </source>
</evidence>
<dbReference type="Proteomes" id="UP000534783">
    <property type="component" value="Unassembled WGS sequence"/>
</dbReference>
<dbReference type="InterPro" id="IPR012931">
    <property type="entry name" value="TraG_N_Proteobacteria"/>
</dbReference>
<feature type="transmembrane region" description="Helical" evidence="1">
    <location>
        <begin position="61"/>
        <end position="82"/>
    </location>
</feature>
<evidence type="ECO:0000256" key="2">
    <source>
        <dbReference type="SAM" id="SignalP"/>
    </source>
</evidence>